<sequence>MSRAALVPLLALALALPAPAQNSREAERKLAQARRELQAVAAERRKLENERGDVSRRLRAADESVARSARALRELEQQVAREQAEYERLQARRAQLAGDLDARRAELARLVRAAYAQREAAPLKALLAQDRIADAQRALTYQRYLQRERAARIRTLTAELQQVERLEADIAARREQLARIRERQRLQLAQLEQDRRQRAALMARIDREYQDRRQREQALGRDVKGLQDLLGRLRAAAARAEAARRAAAERERRQAATRGTAPAPRASRPASRAPAPQVGGLGWPVSGALLAGYRAAMPDGRSSDGLLIAAPAGTPVKAVADGTLVFAQWMTGYGLLAIVDHGNGYMSLYAHNETLLRDVGAQVRRGEAIATVGSSGGFERPALYFELRHHGRTVDPGVWLKR</sequence>
<dbReference type="Pfam" id="PF01551">
    <property type="entry name" value="Peptidase_M23"/>
    <property type="match status" value="1"/>
</dbReference>
<dbReference type="FunFam" id="2.70.70.10:FF:000003">
    <property type="entry name" value="Murein hydrolase activator EnvC"/>
    <property type="match status" value="1"/>
</dbReference>
<feature type="chain" id="PRO_5036861101" evidence="3">
    <location>
        <begin position="21"/>
        <end position="402"/>
    </location>
</feature>
<dbReference type="EMBL" id="BNCF01000012">
    <property type="protein sequence ID" value="GHE39543.1"/>
    <property type="molecule type" value="Genomic_DNA"/>
</dbReference>
<dbReference type="PANTHER" id="PTHR21666:SF270">
    <property type="entry name" value="MUREIN HYDROLASE ACTIVATOR ENVC"/>
    <property type="match status" value="1"/>
</dbReference>
<evidence type="ECO:0000259" key="4">
    <source>
        <dbReference type="Pfam" id="PF01551"/>
    </source>
</evidence>
<feature type="compositionally biased region" description="Low complexity" evidence="2">
    <location>
        <begin position="256"/>
        <end position="277"/>
    </location>
</feature>
<reference evidence="5" key="2">
    <citation type="submission" date="2020-09" db="EMBL/GenBank/DDBJ databases">
        <authorList>
            <person name="Sun Q."/>
            <person name="Kim S."/>
        </authorList>
    </citation>
    <scope>NUCLEOTIDE SEQUENCE</scope>
    <source>
        <strain evidence="5">KCTC 32020</strain>
    </source>
</reference>
<dbReference type="Gene3D" id="6.10.250.3150">
    <property type="match status" value="1"/>
</dbReference>
<feature type="domain" description="M23ase beta-sheet core" evidence="4">
    <location>
        <begin position="303"/>
        <end position="396"/>
    </location>
</feature>
<dbReference type="RefSeq" id="WP_189766636.1">
    <property type="nucleotide sequence ID" value="NZ_BNCF01000012.1"/>
</dbReference>
<dbReference type="AlphaFoldDB" id="A0A918Z7V6"/>
<evidence type="ECO:0000256" key="1">
    <source>
        <dbReference type="SAM" id="Coils"/>
    </source>
</evidence>
<dbReference type="SUPFAM" id="SSF51261">
    <property type="entry name" value="Duplicated hybrid motif"/>
    <property type="match status" value="1"/>
</dbReference>
<evidence type="ECO:0000256" key="2">
    <source>
        <dbReference type="SAM" id="MobiDB-lite"/>
    </source>
</evidence>
<dbReference type="InterPro" id="IPR011055">
    <property type="entry name" value="Dup_hybrid_motif"/>
</dbReference>
<accession>A0A918Z7V6</accession>
<dbReference type="GO" id="GO:0004222">
    <property type="term" value="F:metalloendopeptidase activity"/>
    <property type="evidence" value="ECO:0007669"/>
    <property type="project" value="TreeGrafter"/>
</dbReference>
<evidence type="ECO:0000313" key="5">
    <source>
        <dbReference type="EMBL" id="GHE39543.1"/>
    </source>
</evidence>
<dbReference type="InterPro" id="IPR050570">
    <property type="entry name" value="Cell_wall_metabolism_enzyme"/>
</dbReference>
<keyword evidence="6" id="KW-1185">Reference proteome</keyword>
<dbReference type="InterPro" id="IPR016047">
    <property type="entry name" value="M23ase_b-sheet_dom"/>
</dbReference>
<evidence type="ECO:0000256" key="3">
    <source>
        <dbReference type="SAM" id="SignalP"/>
    </source>
</evidence>
<organism evidence="5 6">
    <name type="scientific">Vulcaniibacterium thermophilum</name>
    <dbReference type="NCBI Taxonomy" id="1169913"/>
    <lineage>
        <taxon>Bacteria</taxon>
        <taxon>Pseudomonadati</taxon>
        <taxon>Pseudomonadota</taxon>
        <taxon>Gammaproteobacteria</taxon>
        <taxon>Lysobacterales</taxon>
        <taxon>Lysobacteraceae</taxon>
        <taxon>Vulcaniibacterium</taxon>
    </lineage>
</organism>
<proteinExistence type="predicted"/>
<feature type="compositionally biased region" description="Basic and acidic residues" evidence="2">
    <location>
        <begin position="244"/>
        <end position="254"/>
    </location>
</feature>
<keyword evidence="3" id="KW-0732">Signal</keyword>
<dbReference type="CDD" id="cd12797">
    <property type="entry name" value="M23_peptidase"/>
    <property type="match status" value="1"/>
</dbReference>
<feature type="coiled-coil region" evidence="1">
    <location>
        <begin position="23"/>
        <end position="106"/>
    </location>
</feature>
<name>A0A918Z7V6_9GAMM</name>
<dbReference type="Gene3D" id="2.70.70.10">
    <property type="entry name" value="Glucose Permease (Domain IIA)"/>
    <property type="match status" value="1"/>
</dbReference>
<feature type="region of interest" description="Disordered" evidence="2">
    <location>
        <begin position="244"/>
        <end position="278"/>
    </location>
</feature>
<protein>
    <submittedName>
        <fullName evidence="5">Peptidase M23</fullName>
    </submittedName>
</protein>
<feature type="coiled-coil region" evidence="1">
    <location>
        <begin position="156"/>
        <end position="194"/>
    </location>
</feature>
<dbReference type="Proteomes" id="UP000636453">
    <property type="component" value="Unassembled WGS sequence"/>
</dbReference>
<reference evidence="5" key="1">
    <citation type="journal article" date="2014" name="Int. J. Syst. Evol. Microbiol.">
        <title>Complete genome sequence of Corynebacterium casei LMG S-19264T (=DSM 44701T), isolated from a smear-ripened cheese.</title>
        <authorList>
            <consortium name="US DOE Joint Genome Institute (JGI-PGF)"/>
            <person name="Walter F."/>
            <person name="Albersmeier A."/>
            <person name="Kalinowski J."/>
            <person name="Ruckert C."/>
        </authorList>
    </citation>
    <scope>NUCLEOTIDE SEQUENCE</scope>
    <source>
        <strain evidence="5">KCTC 32020</strain>
    </source>
</reference>
<feature type="signal peptide" evidence="3">
    <location>
        <begin position="1"/>
        <end position="20"/>
    </location>
</feature>
<evidence type="ECO:0000313" key="6">
    <source>
        <dbReference type="Proteomes" id="UP000636453"/>
    </source>
</evidence>
<comment type="caution">
    <text evidence="5">The sequence shown here is derived from an EMBL/GenBank/DDBJ whole genome shotgun (WGS) entry which is preliminary data.</text>
</comment>
<dbReference type="PANTHER" id="PTHR21666">
    <property type="entry name" value="PEPTIDASE-RELATED"/>
    <property type="match status" value="1"/>
</dbReference>
<gene>
    <name evidence="5" type="ORF">GCM10007167_22130</name>
</gene>
<keyword evidence="1" id="KW-0175">Coiled coil</keyword>